<protein>
    <submittedName>
        <fullName evidence="2">Uncharacterized protein</fullName>
    </submittedName>
</protein>
<accession>A0A4R0RA35</accession>
<evidence type="ECO:0000313" key="3">
    <source>
        <dbReference type="Proteomes" id="UP000292702"/>
    </source>
</evidence>
<dbReference type="AlphaFoldDB" id="A0A4R0RA35"/>
<keyword evidence="3" id="KW-1185">Reference proteome</keyword>
<feature type="region of interest" description="Disordered" evidence="1">
    <location>
        <begin position="139"/>
        <end position="165"/>
    </location>
</feature>
<evidence type="ECO:0000256" key="1">
    <source>
        <dbReference type="SAM" id="MobiDB-lite"/>
    </source>
</evidence>
<feature type="compositionally biased region" description="Acidic residues" evidence="1">
    <location>
        <begin position="147"/>
        <end position="156"/>
    </location>
</feature>
<feature type="region of interest" description="Disordered" evidence="1">
    <location>
        <begin position="1"/>
        <end position="33"/>
    </location>
</feature>
<sequence>MARTRKQVQTAAQHPTPTPTTGQATPEERTRPQLHPRDWQYARAVPIQNRLQTEAQRAAVVDELRAICEGDLSSVWIDIVKDWFLFCAGVEVNPISHLETFVEILALRVGGDEDAALRLLEHEQAVVLAELRAEGKHVPIVSGLPDGDGESDEESDMPSGEDVRQDVAENLSTSAKNSFIHMAMSSRVSHIFAGVLQSHAEWWCDLCGSWASRFKKFLFSNKEYVADDHLAAIDALRGIRAVPDTVGKTANWRKAVKFGSLARVFELVCSPAAHLLVQPHSLTSFRLNAWTVSLSERWHAWTDYGDLDAIELPAAVPDGTKTDPVIAQDFVKALCDYPNIIPSACDPLSVLFLTTEDAFMRAWNTWLKRSLLKCGATDALTWHPRTLYRLLMGMSEKNFTKVCWEDFPAELQTILTESWEFCNMRLDQAAYAHHPAGASEPLAGATGEIAEEGSSSKRVWVSRRSREEMDDLEGVAVTWADEEDRLPPKGIHGARASTTYMTPEELGLREIKPDLQIIARCKRHIVKIMDNDTKSCVGGIRYNLLHPETLQGIKDSHEKASANPSVQRGMLLRAWQYGKMVPFGFRVPQGGRAGDGYTTYGTTRVENIDDMKMIFSVACDTECIVQALRASDPPSFHKLRDVTRDAQMHRIGTTGPTAFYCVNYLSCQHLDTETACSMSCQLGLDTEYSDEYDFAYTEYGVVFRTVENCGWWFDASKVHGSVMPRLSTVNKGAKRRMSTGIHITIRKKDMEKSAYLSSVLDLHDARCAIWKRRM</sequence>
<proteinExistence type="predicted"/>
<evidence type="ECO:0000313" key="2">
    <source>
        <dbReference type="EMBL" id="TCD60999.1"/>
    </source>
</evidence>
<dbReference type="Proteomes" id="UP000292702">
    <property type="component" value="Unassembled WGS sequence"/>
</dbReference>
<comment type="caution">
    <text evidence="2">The sequence shown here is derived from an EMBL/GenBank/DDBJ whole genome shotgun (WGS) entry which is preliminary data.</text>
</comment>
<organism evidence="2 3">
    <name type="scientific">Steccherinum ochraceum</name>
    <dbReference type="NCBI Taxonomy" id="92696"/>
    <lineage>
        <taxon>Eukaryota</taxon>
        <taxon>Fungi</taxon>
        <taxon>Dikarya</taxon>
        <taxon>Basidiomycota</taxon>
        <taxon>Agaricomycotina</taxon>
        <taxon>Agaricomycetes</taxon>
        <taxon>Polyporales</taxon>
        <taxon>Steccherinaceae</taxon>
        <taxon>Steccherinum</taxon>
    </lineage>
</organism>
<reference evidence="2 3" key="1">
    <citation type="submission" date="2018-11" db="EMBL/GenBank/DDBJ databases">
        <title>Genome assembly of Steccherinum ochraceum LE-BIN_3174, the white-rot fungus of the Steccherinaceae family (The Residual Polyporoid clade, Polyporales, Basidiomycota).</title>
        <authorList>
            <person name="Fedorova T.V."/>
            <person name="Glazunova O.A."/>
            <person name="Landesman E.O."/>
            <person name="Moiseenko K.V."/>
            <person name="Psurtseva N.V."/>
            <person name="Savinova O.S."/>
            <person name="Shakhova N.V."/>
            <person name="Tyazhelova T.V."/>
            <person name="Vasina D.V."/>
        </authorList>
    </citation>
    <scope>NUCLEOTIDE SEQUENCE [LARGE SCALE GENOMIC DNA]</scope>
    <source>
        <strain evidence="2 3">LE-BIN_3174</strain>
    </source>
</reference>
<dbReference type="EMBL" id="RWJN01000517">
    <property type="protein sequence ID" value="TCD60999.1"/>
    <property type="molecule type" value="Genomic_DNA"/>
</dbReference>
<name>A0A4R0RA35_9APHY</name>
<dbReference type="OrthoDB" id="2630948at2759"/>
<gene>
    <name evidence="2" type="ORF">EIP91_009169</name>
</gene>
<feature type="compositionally biased region" description="Low complexity" evidence="1">
    <location>
        <begin position="9"/>
        <end position="25"/>
    </location>
</feature>